<keyword evidence="3 6" id="KW-1133">Transmembrane helix</keyword>
<comment type="caution">
    <text evidence="8">The sequence shown here is derived from an EMBL/GenBank/DDBJ whole genome shotgun (WGS) entry which is preliminary data.</text>
</comment>
<feature type="domain" description="TM2" evidence="7">
    <location>
        <begin position="108"/>
        <end position="157"/>
    </location>
</feature>
<dbReference type="Pfam" id="PF05154">
    <property type="entry name" value="TM2"/>
    <property type="match status" value="1"/>
</dbReference>
<dbReference type="Gene3D" id="3.30.700.10">
    <property type="entry name" value="Glycoprotein, Type 4 Pilin"/>
    <property type="match status" value="1"/>
</dbReference>
<evidence type="ECO:0000313" key="8">
    <source>
        <dbReference type="EMBL" id="EAT16029.1"/>
    </source>
</evidence>
<dbReference type="SUPFAM" id="SSF54523">
    <property type="entry name" value="Pili subunits"/>
    <property type="match status" value="1"/>
</dbReference>
<name>Q1K0B2_DESA6</name>
<dbReference type="OrthoDB" id="9816361at2"/>
<dbReference type="AlphaFoldDB" id="Q1K0B2"/>
<feature type="compositionally biased region" description="Low complexity" evidence="5">
    <location>
        <begin position="55"/>
        <end position="65"/>
    </location>
</feature>
<evidence type="ECO:0000256" key="5">
    <source>
        <dbReference type="SAM" id="MobiDB-lite"/>
    </source>
</evidence>
<dbReference type="InterPro" id="IPR007829">
    <property type="entry name" value="TM2"/>
</dbReference>
<evidence type="ECO:0000313" key="9">
    <source>
        <dbReference type="Proteomes" id="UP000005695"/>
    </source>
</evidence>
<dbReference type="InterPro" id="IPR045584">
    <property type="entry name" value="Pilin-like"/>
</dbReference>
<dbReference type="EMBL" id="AAEW02000007">
    <property type="protein sequence ID" value="EAT16029.1"/>
    <property type="molecule type" value="Genomic_DNA"/>
</dbReference>
<dbReference type="RefSeq" id="WP_005999917.1">
    <property type="nucleotide sequence ID" value="NZ_AAEW02000007.1"/>
</dbReference>
<accession>Q1K0B2</accession>
<feature type="transmembrane region" description="Helical" evidence="6">
    <location>
        <begin position="137"/>
        <end position="159"/>
    </location>
</feature>
<evidence type="ECO:0000259" key="7">
    <source>
        <dbReference type="Pfam" id="PF05154"/>
    </source>
</evidence>
<keyword evidence="4 6" id="KW-0472">Membrane</keyword>
<keyword evidence="2 6" id="KW-0812">Transmembrane</keyword>
<reference evidence="8" key="2">
    <citation type="submission" date="2006-05" db="EMBL/GenBank/DDBJ databases">
        <title>Sequencing of the draft genome and assembly of Desulfuromonas acetoxidans DSM 684.</title>
        <authorList>
            <consortium name="US DOE Joint Genome Institute (JGI-PGF)"/>
            <person name="Copeland A."/>
            <person name="Lucas S."/>
            <person name="Lapidus A."/>
            <person name="Barry K."/>
            <person name="Detter J.C."/>
            <person name="Glavina del Rio T."/>
            <person name="Hammon N."/>
            <person name="Israni S."/>
            <person name="Dalin E."/>
            <person name="Tice H."/>
            <person name="Bruce D."/>
            <person name="Pitluck S."/>
            <person name="Richardson P."/>
        </authorList>
    </citation>
    <scope>NUCLEOTIDE SEQUENCE [LARGE SCALE GENOMIC DNA]</scope>
    <source>
        <strain evidence="8">DSM 684</strain>
    </source>
</reference>
<dbReference type="GO" id="GO:0016020">
    <property type="term" value="C:membrane"/>
    <property type="evidence" value="ECO:0007669"/>
    <property type="project" value="UniProtKB-SubCell"/>
</dbReference>
<evidence type="ECO:0000256" key="1">
    <source>
        <dbReference type="ARBA" id="ARBA00004141"/>
    </source>
</evidence>
<feature type="region of interest" description="Disordered" evidence="5">
    <location>
        <begin position="45"/>
        <end position="67"/>
    </location>
</feature>
<evidence type="ECO:0000256" key="3">
    <source>
        <dbReference type="ARBA" id="ARBA00022989"/>
    </source>
</evidence>
<feature type="transmembrane region" description="Helical" evidence="6">
    <location>
        <begin position="179"/>
        <end position="200"/>
    </location>
</feature>
<sequence length="314" mass="34334">MSRCTITCPHCSFSKDVERDPALLHGKTVTCPKCKKAFPFVASDSVPPVPPAQPEQPIIEPEASPKAASETEDAPQHKFCSTCGSQIHIKAEICPKCGVRVAPPRNVVNKVALLVITFFLGGLGGHKFYLKKNLQGVLYLLFFWTYIPTLVAFIEFIIYACKSEPELQEKYPETSTGGIFIVLLVPVLLAIVGILAAIAIPQYVAYRQKAGNVAASTALTTCQQRVSDYYMDNGTLPMDASQLSCQAINGVSLYYLPIGTDDYQLISFSEHGNKAYLVNDNDVEVVEADKAQIKEELTGEVGVELLSPGFYFVK</sequence>
<organism evidence="8 9">
    <name type="scientific">Desulfuromonas acetoxidans (strain DSM 684 / 11070)</name>
    <dbReference type="NCBI Taxonomy" id="281689"/>
    <lineage>
        <taxon>Bacteria</taxon>
        <taxon>Pseudomonadati</taxon>
        <taxon>Thermodesulfobacteriota</taxon>
        <taxon>Desulfuromonadia</taxon>
        <taxon>Desulfuromonadales</taxon>
        <taxon>Desulfuromonadaceae</taxon>
        <taxon>Desulfuromonas</taxon>
    </lineage>
</organism>
<protein>
    <submittedName>
        <fullName evidence="8">TM2 domain protein</fullName>
    </submittedName>
</protein>
<evidence type="ECO:0000256" key="2">
    <source>
        <dbReference type="ARBA" id="ARBA00022692"/>
    </source>
</evidence>
<comment type="subcellular location">
    <subcellularLocation>
        <location evidence="1">Membrane</location>
        <topology evidence="1">Multi-pass membrane protein</topology>
    </subcellularLocation>
</comment>
<proteinExistence type="predicted"/>
<gene>
    <name evidence="8" type="ORF">Dace_2329</name>
</gene>
<feature type="transmembrane region" description="Helical" evidence="6">
    <location>
        <begin position="111"/>
        <end position="130"/>
    </location>
</feature>
<dbReference type="Proteomes" id="UP000005695">
    <property type="component" value="Unassembled WGS sequence"/>
</dbReference>
<reference evidence="8" key="1">
    <citation type="submission" date="2006-05" db="EMBL/GenBank/DDBJ databases">
        <title>Annotation of the draft genome assembly of Desulfuromonas acetoxidans DSM 684.</title>
        <authorList>
            <consortium name="US DOE Joint Genome Institute (JGI-ORNL)"/>
            <person name="Larimer F."/>
            <person name="Land M."/>
            <person name="Hauser L."/>
        </authorList>
    </citation>
    <scope>NUCLEOTIDE SEQUENCE [LARGE SCALE GENOMIC DNA]</scope>
    <source>
        <strain evidence="8">DSM 684</strain>
    </source>
</reference>
<evidence type="ECO:0000256" key="4">
    <source>
        <dbReference type="ARBA" id="ARBA00023136"/>
    </source>
</evidence>
<evidence type="ECO:0000256" key="6">
    <source>
        <dbReference type="SAM" id="Phobius"/>
    </source>
</evidence>
<keyword evidence="9" id="KW-1185">Reference proteome</keyword>